<evidence type="ECO:0000259" key="1">
    <source>
        <dbReference type="SMART" id="SM01061"/>
    </source>
</evidence>
<comment type="caution">
    <text evidence="2">The sequence shown here is derived from an EMBL/GenBank/DDBJ whole genome shotgun (WGS) entry which is preliminary data.</text>
</comment>
<dbReference type="InterPro" id="IPR004341">
    <property type="entry name" value="CAT_RNA-bd_dom"/>
</dbReference>
<dbReference type="Pfam" id="PF03123">
    <property type="entry name" value="CAT_RBD"/>
    <property type="match status" value="1"/>
</dbReference>
<organism evidence="2 3">
    <name type="scientific">Lactobacillus amylovorus</name>
    <dbReference type="NCBI Taxonomy" id="1604"/>
    <lineage>
        <taxon>Bacteria</taxon>
        <taxon>Bacillati</taxon>
        <taxon>Bacillota</taxon>
        <taxon>Bacilli</taxon>
        <taxon>Lactobacillales</taxon>
        <taxon>Lactobacillaceae</taxon>
        <taxon>Lactobacillus</taxon>
    </lineage>
</organism>
<evidence type="ECO:0000313" key="3">
    <source>
        <dbReference type="Proteomes" id="UP001141981"/>
    </source>
</evidence>
<reference evidence="2" key="1">
    <citation type="journal article" date="2022" name="Microorganisms">
        <title>Antibiotic Susceptibility, Resistance Gene Determinants and Corresponding Genomic Regions in Lactobacillus amylovorus Isolates Derived from Wild Boars and Domestic Pigs.</title>
        <authorList>
            <person name="Moravkova M."/>
            <person name="Kostovova I."/>
            <person name="Kavanova K."/>
            <person name="Pechar R."/>
            <person name="Stanek S."/>
            <person name="Brychta A."/>
            <person name="Zeman M."/>
            <person name="Kubasova T."/>
        </authorList>
    </citation>
    <scope>NUCLEOTIDE SEQUENCE</scope>
    <source>
        <strain evidence="2">M490A</strain>
    </source>
</reference>
<dbReference type="EMBL" id="JAOTGY010000007">
    <property type="protein sequence ID" value="MDB6258063.1"/>
    <property type="molecule type" value="Genomic_DNA"/>
</dbReference>
<accession>A0A9X3W4B9</accession>
<feature type="domain" description="CAT RNA-binding" evidence="1">
    <location>
        <begin position="1"/>
        <end position="59"/>
    </location>
</feature>
<dbReference type="Gene3D" id="2.30.24.10">
    <property type="entry name" value="CAT RNA-binding domain"/>
    <property type="match status" value="1"/>
</dbReference>
<dbReference type="GO" id="GO:0006355">
    <property type="term" value="P:regulation of DNA-templated transcription"/>
    <property type="evidence" value="ECO:0007669"/>
    <property type="project" value="InterPro"/>
</dbReference>
<dbReference type="SMART" id="SM01061">
    <property type="entry name" value="CAT_RBD"/>
    <property type="match status" value="1"/>
</dbReference>
<name>A0A9X3W4B9_LACAM</name>
<dbReference type="SUPFAM" id="SSF50151">
    <property type="entry name" value="SacY-like RNA-binding domain"/>
    <property type="match status" value="1"/>
</dbReference>
<gene>
    <name evidence="2" type="ORF">ODU72_05135</name>
</gene>
<evidence type="ECO:0000313" key="2">
    <source>
        <dbReference type="EMBL" id="MDB6258063.1"/>
    </source>
</evidence>
<reference evidence="2" key="2">
    <citation type="submission" date="2022-10" db="EMBL/GenBank/DDBJ databases">
        <authorList>
            <person name="Kostovova I."/>
            <person name="Moravkova M."/>
            <person name="Pechar R."/>
        </authorList>
    </citation>
    <scope>NUCLEOTIDE SEQUENCE</scope>
    <source>
        <strain evidence="2">M490A</strain>
    </source>
</reference>
<dbReference type="Proteomes" id="UP001141981">
    <property type="component" value="Unassembled WGS sequence"/>
</dbReference>
<dbReference type="InterPro" id="IPR036650">
    <property type="entry name" value="CAT_RNA-bd_dom_sf"/>
</dbReference>
<dbReference type="InterPro" id="IPR036634">
    <property type="entry name" value="PRD_sf"/>
</dbReference>
<proteinExistence type="predicted"/>
<protein>
    <submittedName>
        <fullName evidence="2">Transcription antiterminator</fullName>
    </submittedName>
</protein>
<dbReference type="GO" id="GO:0003723">
    <property type="term" value="F:RNA binding"/>
    <property type="evidence" value="ECO:0007669"/>
    <property type="project" value="InterPro"/>
</dbReference>
<dbReference type="AlphaFoldDB" id="A0A9X3W4B9"/>
<dbReference type="SUPFAM" id="SSF63520">
    <property type="entry name" value="PTS-regulatory domain, PRD"/>
    <property type="match status" value="1"/>
</dbReference>
<sequence length="121" mass="13705">MKFLKAFNNSAALVEDDGTEKIVLGKGIGFGFKKGQDVDQSKIERCFVTTEQSDEVEQVKEFTAQTIDVTNQIVKLVEPLLQTKFSDFQYLALADHIDIDPANNDWEVKNLFPKEYAISKK</sequence>